<dbReference type="Pfam" id="PF20108">
    <property type="entry name" value="DUF6498"/>
    <property type="match status" value="1"/>
</dbReference>
<feature type="transmembrane region" description="Helical" evidence="1">
    <location>
        <begin position="79"/>
        <end position="99"/>
    </location>
</feature>
<comment type="caution">
    <text evidence="2">The sequence shown here is derived from an EMBL/GenBank/DDBJ whole genome shotgun (WGS) entry which is preliminary data.</text>
</comment>
<dbReference type="InterPro" id="IPR045466">
    <property type="entry name" value="DUF6498"/>
</dbReference>
<dbReference type="OrthoDB" id="795933at2"/>
<evidence type="ECO:0000313" key="2">
    <source>
        <dbReference type="EMBL" id="TKB98043.1"/>
    </source>
</evidence>
<sequence>MEKAQKNINILFLLLFSAYAIYSITYQNASIFFIVYLFWFDELIRSISMYIQLKMHTEDLQIVPKFTKAQALTNVKARFFFLFVYSVFIVIVFGLFFHLDKDSTDALGRNIKIVFFQDIAFNVCIMIALVREFIQIRTASLNRNAPIPSFSDMSGNLLTLHLSIILGAFLWAITSGKFTSFSFTFGSFNKYAIILPFFIIKFCVDIYAINHADKSKKSLLDSLQKQ</sequence>
<name>A0A4U1BZR8_9SPHI</name>
<protein>
    <submittedName>
        <fullName evidence="2">Uncharacterized protein</fullName>
    </submittedName>
</protein>
<keyword evidence="3" id="KW-1185">Reference proteome</keyword>
<dbReference type="Proteomes" id="UP000310477">
    <property type="component" value="Unassembled WGS sequence"/>
</dbReference>
<evidence type="ECO:0000256" key="1">
    <source>
        <dbReference type="SAM" id="Phobius"/>
    </source>
</evidence>
<feature type="transmembrane region" description="Helical" evidence="1">
    <location>
        <begin position="193"/>
        <end position="210"/>
    </location>
</feature>
<organism evidence="2 3">
    <name type="scientific">Pedobacter cryotolerans</name>
    <dbReference type="NCBI Taxonomy" id="2571270"/>
    <lineage>
        <taxon>Bacteria</taxon>
        <taxon>Pseudomonadati</taxon>
        <taxon>Bacteroidota</taxon>
        <taxon>Sphingobacteriia</taxon>
        <taxon>Sphingobacteriales</taxon>
        <taxon>Sphingobacteriaceae</taxon>
        <taxon>Pedobacter</taxon>
    </lineage>
</organism>
<keyword evidence="1" id="KW-0812">Transmembrane</keyword>
<keyword evidence="1" id="KW-0472">Membrane</keyword>
<dbReference type="RefSeq" id="WP_136877967.1">
    <property type="nucleotide sequence ID" value="NZ_SWBO01000010.1"/>
</dbReference>
<dbReference type="EMBL" id="SWBO01000010">
    <property type="protein sequence ID" value="TKB98043.1"/>
    <property type="molecule type" value="Genomic_DNA"/>
</dbReference>
<proteinExistence type="predicted"/>
<gene>
    <name evidence="2" type="ORF">FA045_15395</name>
</gene>
<accession>A0A4U1BZR8</accession>
<feature type="transmembrane region" description="Helical" evidence="1">
    <location>
        <begin position="111"/>
        <end position="134"/>
    </location>
</feature>
<feature type="transmembrane region" description="Helical" evidence="1">
    <location>
        <begin position="7"/>
        <end position="25"/>
    </location>
</feature>
<dbReference type="AlphaFoldDB" id="A0A4U1BZR8"/>
<feature type="transmembrane region" description="Helical" evidence="1">
    <location>
        <begin position="155"/>
        <end position="173"/>
    </location>
</feature>
<reference evidence="2 3" key="1">
    <citation type="submission" date="2019-04" db="EMBL/GenBank/DDBJ databases">
        <title>Pedobacter sp. AR-2-6 sp. nov., isolated from Arctic soil.</title>
        <authorList>
            <person name="Dahal R.H."/>
            <person name="Kim D.-U."/>
        </authorList>
    </citation>
    <scope>NUCLEOTIDE SEQUENCE [LARGE SCALE GENOMIC DNA]</scope>
    <source>
        <strain evidence="2 3">AR-2-6</strain>
    </source>
</reference>
<keyword evidence="1" id="KW-1133">Transmembrane helix</keyword>
<evidence type="ECO:0000313" key="3">
    <source>
        <dbReference type="Proteomes" id="UP000310477"/>
    </source>
</evidence>